<dbReference type="AlphaFoldDB" id="A0A9D1Z8D9"/>
<evidence type="ECO:0000313" key="3">
    <source>
        <dbReference type="Proteomes" id="UP000824135"/>
    </source>
</evidence>
<reference evidence="2" key="1">
    <citation type="journal article" date="2021" name="PeerJ">
        <title>Extensive microbial diversity within the chicken gut microbiome revealed by metagenomics and culture.</title>
        <authorList>
            <person name="Gilroy R."/>
            <person name="Ravi A."/>
            <person name="Getino M."/>
            <person name="Pursley I."/>
            <person name="Horton D.L."/>
            <person name="Alikhan N.F."/>
            <person name="Baker D."/>
            <person name="Gharbi K."/>
            <person name="Hall N."/>
            <person name="Watson M."/>
            <person name="Adriaenssens E.M."/>
            <person name="Foster-Nyarko E."/>
            <person name="Jarju S."/>
            <person name="Secka A."/>
            <person name="Antonio M."/>
            <person name="Oren A."/>
            <person name="Chaudhuri R.R."/>
            <person name="La Ragione R."/>
            <person name="Hildebrand F."/>
            <person name="Pallen M.J."/>
        </authorList>
    </citation>
    <scope>NUCLEOTIDE SEQUENCE</scope>
    <source>
        <strain evidence="2">CHK199-9574</strain>
    </source>
</reference>
<gene>
    <name evidence="2" type="ORF">H9728_03175</name>
</gene>
<organism evidence="2 3">
    <name type="scientific">Candidatus Borkfalkia excrementavium</name>
    <dbReference type="NCBI Taxonomy" id="2838505"/>
    <lineage>
        <taxon>Bacteria</taxon>
        <taxon>Bacillati</taxon>
        <taxon>Bacillota</taxon>
        <taxon>Clostridia</taxon>
        <taxon>Christensenellales</taxon>
        <taxon>Christensenellaceae</taxon>
        <taxon>Candidatus Borkfalkia</taxon>
    </lineage>
</organism>
<dbReference type="Pfam" id="PF13333">
    <property type="entry name" value="rve_2"/>
    <property type="match status" value="1"/>
</dbReference>
<dbReference type="GO" id="GO:0015074">
    <property type="term" value="P:DNA integration"/>
    <property type="evidence" value="ECO:0007669"/>
    <property type="project" value="InterPro"/>
</dbReference>
<accession>A0A9D1Z8D9</accession>
<evidence type="ECO:0000259" key="1">
    <source>
        <dbReference type="Pfam" id="PF13333"/>
    </source>
</evidence>
<dbReference type="Proteomes" id="UP000824135">
    <property type="component" value="Unassembled WGS sequence"/>
</dbReference>
<dbReference type="InterPro" id="IPR001584">
    <property type="entry name" value="Integrase_cat-core"/>
</dbReference>
<feature type="non-terminal residue" evidence="2">
    <location>
        <position position="1"/>
    </location>
</feature>
<sequence>REYIDYWNNERISLKLKGMSPVGYRTHYQAF</sequence>
<evidence type="ECO:0000313" key="2">
    <source>
        <dbReference type="EMBL" id="HIY78025.1"/>
    </source>
</evidence>
<feature type="domain" description="Integrase catalytic" evidence="1">
    <location>
        <begin position="2"/>
        <end position="27"/>
    </location>
</feature>
<dbReference type="EMBL" id="DXCO01000025">
    <property type="protein sequence ID" value="HIY78025.1"/>
    <property type="molecule type" value="Genomic_DNA"/>
</dbReference>
<name>A0A9D1Z8D9_9FIRM</name>
<proteinExistence type="predicted"/>
<comment type="caution">
    <text evidence="2">The sequence shown here is derived from an EMBL/GenBank/DDBJ whole genome shotgun (WGS) entry which is preliminary data.</text>
</comment>
<reference evidence="2" key="2">
    <citation type="submission" date="2021-04" db="EMBL/GenBank/DDBJ databases">
        <authorList>
            <person name="Gilroy R."/>
        </authorList>
    </citation>
    <scope>NUCLEOTIDE SEQUENCE</scope>
    <source>
        <strain evidence="2">CHK199-9574</strain>
    </source>
</reference>
<protein>
    <submittedName>
        <fullName evidence="2">Integrase core domain-containing protein</fullName>
    </submittedName>
</protein>